<evidence type="ECO:0000259" key="2">
    <source>
        <dbReference type="Pfam" id="PF02775"/>
    </source>
</evidence>
<dbReference type="SUPFAM" id="SSF52518">
    <property type="entry name" value="Thiamin diphosphate-binding fold (THDP-binding)"/>
    <property type="match status" value="1"/>
</dbReference>
<keyword evidence="1" id="KW-0560">Oxidoreductase</keyword>
<proteinExistence type="predicted"/>
<evidence type="ECO:0000313" key="3">
    <source>
        <dbReference type="EMBL" id="MBI3014985.1"/>
    </source>
</evidence>
<feature type="domain" description="Thiamine pyrophosphate enzyme TPP-binding" evidence="2">
    <location>
        <begin position="73"/>
        <end position="229"/>
    </location>
</feature>
<dbReference type="InterPro" id="IPR029061">
    <property type="entry name" value="THDP-binding"/>
</dbReference>
<comment type="caution">
    <text evidence="3">The sequence shown here is derived from an EMBL/GenBank/DDBJ whole genome shotgun (WGS) entry which is preliminary data.</text>
</comment>
<dbReference type="Pfam" id="PF02775">
    <property type="entry name" value="TPP_enzyme_C"/>
    <property type="match status" value="1"/>
</dbReference>
<dbReference type="PANTHER" id="PTHR42897">
    <property type="entry name" value="PYRUVATE SYNTHASE SUBUNIT PORB"/>
    <property type="match status" value="1"/>
</dbReference>
<dbReference type="GO" id="GO:0016491">
    <property type="term" value="F:oxidoreductase activity"/>
    <property type="evidence" value="ECO:0007669"/>
    <property type="project" value="UniProtKB-KW"/>
</dbReference>
<keyword evidence="3" id="KW-0670">Pyruvate</keyword>
<dbReference type="PANTHER" id="PTHR42897:SF2">
    <property type="entry name" value="PYRUVATE SYNTHASE SUBUNIT PORB"/>
    <property type="match status" value="1"/>
</dbReference>
<name>A0A932GQA9_UNCTE</name>
<organism evidence="3 4">
    <name type="scientific">Tectimicrobiota bacterium</name>
    <dbReference type="NCBI Taxonomy" id="2528274"/>
    <lineage>
        <taxon>Bacteria</taxon>
        <taxon>Pseudomonadati</taxon>
        <taxon>Nitrospinota/Tectimicrobiota group</taxon>
        <taxon>Candidatus Tectimicrobiota</taxon>
    </lineage>
</organism>
<sequence>MAVAVKTQDLPRIKGVRYIPKENYYVPGHRTCAGCGPALQYKLVAKAAGPNTIFVGPTGCMYVANSSYLCTPYAVPWIHAQITNGGAVASGIEAAYQVLIRKGKWEGELPNVIVMGGDGGSVDIGLQAMSGLMYRGHDALFICYDNESYANTGIQTSPTTPYGGNTTFTPPGPAIPEGKKLFPKDPPQLVIGGHPAVKYVATASIAYPADLINKVRKGLNLKGPAFLHIHAPCPKGWTFDESKTVDIARMAIQTGMWVLYEWDNGEIKYQHRPRQYKPVREYLTLQGRFAHLTEAHIEKIQAFVDAKLKAPGIPVAIPLPPPRAVA</sequence>
<evidence type="ECO:0000313" key="4">
    <source>
        <dbReference type="Proteomes" id="UP000741360"/>
    </source>
</evidence>
<evidence type="ECO:0000256" key="1">
    <source>
        <dbReference type="ARBA" id="ARBA00023002"/>
    </source>
</evidence>
<dbReference type="GO" id="GO:0030976">
    <property type="term" value="F:thiamine pyrophosphate binding"/>
    <property type="evidence" value="ECO:0007669"/>
    <property type="project" value="InterPro"/>
</dbReference>
<dbReference type="AlphaFoldDB" id="A0A932GQA9"/>
<protein>
    <submittedName>
        <fullName evidence="3">Pyruvate ferredoxin oxidoreductase</fullName>
    </submittedName>
</protein>
<dbReference type="InterPro" id="IPR011766">
    <property type="entry name" value="TPP_enzyme_TPP-bd"/>
</dbReference>
<dbReference type="GO" id="GO:0044281">
    <property type="term" value="P:small molecule metabolic process"/>
    <property type="evidence" value="ECO:0007669"/>
    <property type="project" value="UniProtKB-ARBA"/>
</dbReference>
<dbReference type="EMBL" id="JACPSX010000152">
    <property type="protein sequence ID" value="MBI3014985.1"/>
    <property type="molecule type" value="Genomic_DNA"/>
</dbReference>
<dbReference type="InterPro" id="IPR051479">
    <property type="entry name" value="PorB-like"/>
</dbReference>
<accession>A0A932GQA9</accession>
<dbReference type="Proteomes" id="UP000741360">
    <property type="component" value="Unassembled WGS sequence"/>
</dbReference>
<dbReference type="CDD" id="cd03376">
    <property type="entry name" value="TPP_PFOR_porB_like"/>
    <property type="match status" value="1"/>
</dbReference>
<reference evidence="3" key="1">
    <citation type="submission" date="2020-07" db="EMBL/GenBank/DDBJ databases">
        <title>Huge and variable diversity of episymbiotic CPR bacteria and DPANN archaea in groundwater ecosystems.</title>
        <authorList>
            <person name="He C.Y."/>
            <person name="Keren R."/>
            <person name="Whittaker M."/>
            <person name="Farag I.F."/>
            <person name="Doudna J."/>
            <person name="Cate J.H.D."/>
            <person name="Banfield J.F."/>
        </authorList>
    </citation>
    <scope>NUCLEOTIDE SEQUENCE</scope>
    <source>
        <strain evidence="3">NC_groundwater_717_Ag_S-0.2um_59_8</strain>
    </source>
</reference>
<dbReference type="Gene3D" id="3.40.50.970">
    <property type="match status" value="2"/>
</dbReference>
<gene>
    <name evidence="3" type="ORF">HYY65_08020</name>
</gene>